<evidence type="ECO:0000313" key="1">
    <source>
        <dbReference type="EMBL" id="QZE15647.1"/>
    </source>
</evidence>
<organism evidence="1 2">
    <name type="scientific">Halosquirtibacter laminarini</name>
    <dbReference type="NCBI Taxonomy" id="3374600"/>
    <lineage>
        <taxon>Bacteria</taxon>
        <taxon>Pseudomonadati</taxon>
        <taxon>Bacteroidota</taxon>
        <taxon>Bacteroidia</taxon>
        <taxon>Marinilabiliales</taxon>
        <taxon>Prolixibacteraceae</taxon>
        <taxon>Halosquirtibacter</taxon>
    </lineage>
</organism>
<reference evidence="1" key="1">
    <citation type="submission" date="2021-08" db="EMBL/GenBank/DDBJ databases">
        <title>Novel anaerobic bacterium isolated from sea squirt in East Sea, Republic of Korea.</title>
        <authorList>
            <person name="Nguyen T.H."/>
            <person name="Li Z."/>
            <person name="Lee Y.-J."/>
            <person name="Ko J."/>
            <person name="Kim S.-G."/>
        </authorList>
    </citation>
    <scope>NUCLEOTIDE SEQUENCE</scope>
    <source>
        <strain evidence="1">KCTC 25031</strain>
    </source>
</reference>
<keyword evidence="2" id="KW-1185">Reference proteome</keyword>
<evidence type="ECO:0000313" key="2">
    <source>
        <dbReference type="Proteomes" id="UP000826212"/>
    </source>
</evidence>
<dbReference type="EMBL" id="CP081303">
    <property type="protein sequence ID" value="QZE15647.1"/>
    <property type="molecule type" value="Genomic_DNA"/>
</dbReference>
<proteinExistence type="predicted"/>
<protein>
    <submittedName>
        <fullName evidence="1">2-iminoacetate synthase ThiH</fullName>
    </submittedName>
</protein>
<dbReference type="Proteomes" id="UP000826212">
    <property type="component" value="Chromosome"/>
</dbReference>
<sequence length="387" mass="44856">MKNNKETFYNKLQKHSWDDIKKRTQDYTEKEVIEALNHSKPTIDHFGALISKAALPYLEEMAYLSQQKTQQRFGKTMQLYIPMYLSNYCSNGCIYCGFNAKNDIPRKRLDVQEITEEADHILKLGIRNLLLVTGEDNRNFSTKDLVHAVKILVPLFDQISIEVQPMSIEDYKTLNEAGVHSVYVYQETYNELIYPDYHPFGQKRKFQYRLETPERIAEAGIHKVGLGVLLGLDDWRTEAILLAGHLHYLEKHYWKTVYSLSFPRLRPNEGHFEPKNPISDTELLQLICAFRIYNPFVELALSTRESAFFRDHLISLGITSMSAGSKTEPGGYSHEDKALKQFEIEDSRTVDEVVKSIQQAGYEAVWKDWDHILSATTQKKETYASIR</sequence>
<name>A0AC61NP90_9BACT</name>
<gene>
    <name evidence="1" type="primary">thiH</name>
    <name evidence="1" type="ORF">K4L44_07385</name>
</gene>
<accession>A0AC61NP90</accession>